<dbReference type="VEuPathDB" id="TriTrypDB:LtaPh_3300900"/>
<accession>A0A640KRK3</accession>
<reference evidence="3" key="1">
    <citation type="submission" date="2019-11" db="EMBL/GenBank/DDBJ databases">
        <title>Leishmania tarentolae CDS.</title>
        <authorList>
            <person name="Goto Y."/>
            <person name="Yamagishi J."/>
        </authorList>
    </citation>
    <scope>NUCLEOTIDE SEQUENCE [LARGE SCALE GENOMIC DNA]</scope>
    <source>
        <strain evidence="3">Parrot Tar II</strain>
    </source>
</reference>
<dbReference type="AlphaFoldDB" id="A0A640KRK3"/>
<evidence type="ECO:0000259" key="2">
    <source>
        <dbReference type="Pfam" id="PF21038"/>
    </source>
</evidence>
<dbReference type="SUPFAM" id="SSF48371">
    <property type="entry name" value="ARM repeat"/>
    <property type="match status" value="1"/>
</dbReference>
<dbReference type="InterPro" id="IPR048739">
    <property type="entry name" value="CEP104_N"/>
</dbReference>
<evidence type="ECO:0000256" key="1">
    <source>
        <dbReference type="SAM" id="MobiDB-lite"/>
    </source>
</evidence>
<dbReference type="GO" id="GO:0005929">
    <property type="term" value="C:cilium"/>
    <property type="evidence" value="ECO:0007669"/>
    <property type="project" value="TreeGrafter"/>
</dbReference>
<evidence type="ECO:0000313" key="3">
    <source>
        <dbReference type="EMBL" id="GET91745.1"/>
    </source>
</evidence>
<dbReference type="InterPro" id="IPR008979">
    <property type="entry name" value="Galactose-bd-like_sf"/>
</dbReference>
<dbReference type="InterPro" id="IPR011989">
    <property type="entry name" value="ARM-like"/>
</dbReference>
<feature type="region of interest" description="Disordered" evidence="1">
    <location>
        <begin position="353"/>
        <end position="404"/>
    </location>
</feature>
<dbReference type="Pfam" id="PF21038">
    <property type="entry name" value="CEP104_N"/>
    <property type="match status" value="1"/>
</dbReference>
<name>A0A640KRK3_LEITA</name>
<feature type="region of interest" description="Disordered" evidence="1">
    <location>
        <begin position="184"/>
        <end position="209"/>
    </location>
</feature>
<protein>
    <recommendedName>
        <fullName evidence="2">Centrosomal protein CEP104 N-terminal domain-containing protein</fullName>
    </recommendedName>
</protein>
<dbReference type="EMBL" id="BLBS01000050">
    <property type="protein sequence ID" value="GET91745.1"/>
    <property type="molecule type" value="Genomic_DNA"/>
</dbReference>
<dbReference type="Proteomes" id="UP000419144">
    <property type="component" value="Unassembled WGS sequence"/>
</dbReference>
<comment type="caution">
    <text evidence="3">The sequence shown here is derived from an EMBL/GenBank/DDBJ whole genome shotgun (WGS) entry which is preliminary data.</text>
</comment>
<dbReference type="OrthoDB" id="66599at2759"/>
<feature type="compositionally biased region" description="Polar residues" evidence="1">
    <location>
        <begin position="187"/>
        <end position="197"/>
    </location>
</feature>
<keyword evidence="4" id="KW-1185">Reference proteome</keyword>
<feature type="domain" description="Centrosomal protein CEP104 N-terminal" evidence="2">
    <location>
        <begin position="44"/>
        <end position="167"/>
    </location>
</feature>
<dbReference type="Gene3D" id="1.25.10.10">
    <property type="entry name" value="Leucine-rich Repeat Variant"/>
    <property type="match status" value="1"/>
</dbReference>
<organism evidence="3 4">
    <name type="scientific">Leishmania tarentolae</name>
    <name type="common">Sauroleishmania tarentolae</name>
    <dbReference type="NCBI Taxonomy" id="5689"/>
    <lineage>
        <taxon>Eukaryota</taxon>
        <taxon>Discoba</taxon>
        <taxon>Euglenozoa</taxon>
        <taxon>Kinetoplastea</taxon>
        <taxon>Metakinetoplastina</taxon>
        <taxon>Trypanosomatida</taxon>
        <taxon>Trypanosomatidae</taxon>
        <taxon>Leishmaniinae</taxon>
        <taxon>Leishmania</taxon>
        <taxon>lizard Leishmania</taxon>
    </lineage>
</organism>
<gene>
    <name evidence="3" type="ORF">LtaPh_3300900</name>
</gene>
<dbReference type="InterPro" id="IPR016024">
    <property type="entry name" value="ARM-type_fold"/>
</dbReference>
<dbReference type="PANTHER" id="PTHR13371">
    <property type="entry name" value="GLYCINE-, GLUTAMATE-, THIENYLCYCLOHEXYLPIPERIDINE-BINDING PROTEIN"/>
    <property type="match status" value="1"/>
</dbReference>
<evidence type="ECO:0000313" key="4">
    <source>
        <dbReference type="Proteomes" id="UP000419144"/>
    </source>
</evidence>
<dbReference type="InterPro" id="IPR052607">
    <property type="entry name" value="CEP104-like"/>
</dbReference>
<proteinExistence type="predicted"/>
<sequence length="699" mass="76990">MVIAMSVALPYDVLFCTSEDPEHPVSQLGGCRGEIKSGAPTPVGWQSVRYGKTPQTLVIRFQGNVWLQQLRILSHEAKIASKVEVRVAKLTEGDDWDNPPSFRNVRFVKLGSVDFNSNEQSHFKSKERKTIHLKTEAYFLKLLFDQPFINAYNTGHQVGIYSLECSGYLIAPIAFHADRLPGVQTLPRRSNSATQPKKQAMRKRQASGVPPALVSIDGQRVRSASNDDGGGDKSVPLAYLQSPSHAPLPHSGGVPSRATANGIFRSLRILEFEDFFLRRSEELVSLKAEAVALEDYHVAAECRDKLALLNSWSKDIYELEQDKVQAIIHERFDIAENLKIRMNTLMEQLFEQTSLPSPTMAPPSARSEERDPGVGSAPRYKGSLSPTPVSLAGTPHGDKAPEHMNTHASDAIEMNEQEEKIIKVSALEPREKAVAHAILSCAGSEEVTSVVLANPGFDIQFLISAVGSFAVACLISRSFQLREAVLIVLAEKMDLLPSAAQNVEDAILRFLDLSAYGLQDSIPNVVAAACAFVRLCLADTSQCVGRVLAPLVALLPRLITRCSDKLQRIRDEAHTTLTMYVKTFSVPSSSILSAALMEPTDKERRNLPLNNARAQMARLSLLQLLVENDRLHVESTGVHSEHVLHKLLLPTVNHPNPEVRDLAVSLLVKLVASRQLAVRDKDLSKITHPGIRETIASKR</sequence>
<dbReference type="PANTHER" id="PTHR13371:SF3">
    <property type="entry name" value="TOG DOMAIN-CONTAINING PROTEIN"/>
    <property type="match status" value="1"/>
</dbReference>
<dbReference type="SUPFAM" id="SSF49785">
    <property type="entry name" value="Galactose-binding domain-like"/>
    <property type="match status" value="1"/>
</dbReference>
<dbReference type="Pfam" id="PF21040">
    <property type="entry name" value="CEP104-like_TOG"/>
    <property type="match status" value="1"/>
</dbReference>